<dbReference type="SUPFAM" id="SSF53098">
    <property type="entry name" value="Ribonuclease H-like"/>
    <property type="match status" value="1"/>
</dbReference>
<organism evidence="2 3">
    <name type="scientific">Trichonephila clavipes</name>
    <name type="common">Golden silk orbweaver</name>
    <name type="synonym">Nephila clavipes</name>
    <dbReference type="NCBI Taxonomy" id="2585209"/>
    <lineage>
        <taxon>Eukaryota</taxon>
        <taxon>Metazoa</taxon>
        <taxon>Ecdysozoa</taxon>
        <taxon>Arthropoda</taxon>
        <taxon>Chelicerata</taxon>
        <taxon>Arachnida</taxon>
        <taxon>Araneae</taxon>
        <taxon>Araneomorphae</taxon>
        <taxon>Entelegynae</taxon>
        <taxon>Araneoidea</taxon>
        <taxon>Nephilidae</taxon>
        <taxon>Trichonephila</taxon>
    </lineage>
</organism>
<evidence type="ECO:0000259" key="1">
    <source>
        <dbReference type="Pfam" id="PF18701"/>
    </source>
</evidence>
<comment type="caution">
    <text evidence="2">The sequence shown here is derived from an EMBL/GenBank/DDBJ whole genome shotgun (WGS) entry which is preliminary data.</text>
</comment>
<dbReference type="GO" id="GO:0003676">
    <property type="term" value="F:nucleic acid binding"/>
    <property type="evidence" value="ECO:0007669"/>
    <property type="project" value="InterPro"/>
</dbReference>
<gene>
    <name evidence="2" type="primary">RF55_24856</name>
    <name evidence="2" type="ORF">TNCV_4403361</name>
</gene>
<dbReference type="InterPro" id="IPR036397">
    <property type="entry name" value="RNaseH_sf"/>
</dbReference>
<name>A0A8X6S2J0_TRICX</name>
<accession>A0A8X6S2J0</accession>
<keyword evidence="3" id="KW-1185">Reference proteome</keyword>
<dbReference type="Proteomes" id="UP000887159">
    <property type="component" value="Unassembled WGS sequence"/>
</dbReference>
<dbReference type="Pfam" id="PF18701">
    <property type="entry name" value="DUF5641"/>
    <property type="match status" value="1"/>
</dbReference>
<protein>
    <submittedName>
        <fullName evidence="2">Bel12-ag transposon polyprotein</fullName>
    </submittedName>
</protein>
<sequence length="165" mass="19401">MRRFIARRGRISVMYSDNGTNFTGLNALRQLDWTTIESEFRVHEIRWKFNPPSSPWWGGFWERLIGILKDLLRKNLGRSPVCLTRNCKLSSLSKREDKINEGDIVLIGTDDKKRLHWLLGRVLELFPGKDGIIRLVKLRTERGDMLRPIQRLYPLEVTSNQLRNL</sequence>
<dbReference type="AlphaFoldDB" id="A0A8X6S2J0"/>
<reference evidence="2" key="1">
    <citation type="submission" date="2020-08" db="EMBL/GenBank/DDBJ databases">
        <title>Multicomponent nature underlies the extraordinary mechanical properties of spider dragline silk.</title>
        <authorList>
            <person name="Kono N."/>
            <person name="Nakamura H."/>
            <person name="Mori M."/>
            <person name="Yoshida Y."/>
            <person name="Ohtoshi R."/>
            <person name="Malay A.D."/>
            <person name="Moran D.A.P."/>
            <person name="Tomita M."/>
            <person name="Numata K."/>
            <person name="Arakawa K."/>
        </authorList>
    </citation>
    <scope>NUCLEOTIDE SEQUENCE</scope>
</reference>
<feature type="domain" description="DUF5641" evidence="1">
    <location>
        <begin position="93"/>
        <end position="155"/>
    </location>
</feature>
<dbReference type="PANTHER" id="PTHR47331">
    <property type="entry name" value="PHD-TYPE DOMAIN-CONTAINING PROTEIN"/>
    <property type="match status" value="1"/>
</dbReference>
<dbReference type="EMBL" id="BMAU01021255">
    <property type="protein sequence ID" value="GFY05669.1"/>
    <property type="molecule type" value="Genomic_DNA"/>
</dbReference>
<dbReference type="InterPro" id="IPR012337">
    <property type="entry name" value="RNaseH-like_sf"/>
</dbReference>
<dbReference type="Gene3D" id="3.30.420.10">
    <property type="entry name" value="Ribonuclease H-like superfamily/Ribonuclease H"/>
    <property type="match status" value="1"/>
</dbReference>
<dbReference type="PANTHER" id="PTHR47331:SF1">
    <property type="entry name" value="GAG-LIKE PROTEIN"/>
    <property type="match status" value="1"/>
</dbReference>
<dbReference type="InterPro" id="IPR040676">
    <property type="entry name" value="DUF5641"/>
</dbReference>
<evidence type="ECO:0000313" key="2">
    <source>
        <dbReference type="EMBL" id="GFY05669.1"/>
    </source>
</evidence>
<evidence type="ECO:0000313" key="3">
    <source>
        <dbReference type="Proteomes" id="UP000887159"/>
    </source>
</evidence>
<proteinExistence type="predicted"/>